<comment type="pathway">
    <text evidence="1 9">Isoprenoid biosynthesis; isopentenyl diphosphate biosynthesis via DXP pathway; isopentenyl diphosphate from 1-deoxy-D-xylulose 5-phosphate: step 1/6.</text>
</comment>
<dbReference type="InterPro" id="IPR013644">
    <property type="entry name" value="DXP_reductoisomerase_C"/>
</dbReference>
<gene>
    <name evidence="9" type="primary">dxr</name>
    <name evidence="13" type="ORF">A2519_02435</name>
</gene>
<dbReference type="SUPFAM" id="SSF51735">
    <property type="entry name" value="NAD(P)-binding Rossmann-fold domains"/>
    <property type="match status" value="1"/>
</dbReference>
<dbReference type="GO" id="GO:0051484">
    <property type="term" value="P:isopentenyl diphosphate biosynthetic process, methylerythritol 4-phosphate pathway involved in terpenoid biosynthetic process"/>
    <property type="evidence" value="ECO:0007669"/>
    <property type="project" value="UniProtKB-ARBA"/>
</dbReference>
<evidence type="ECO:0000259" key="11">
    <source>
        <dbReference type="Pfam" id="PF08436"/>
    </source>
</evidence>
<name>A0A1F7FAR6_UNCRA</name>
<keyword evidence="9" id="KW-0460">Magnesium</keyword>
<dbReference type="PANTHER" id="PTHR30525">
    <property type="entry name" value="1-DEOXY-D-XYLULOSE 5-PHOSPHATE REDUCTOISOMERASE"/>
    <property type="match status" value="1"/>
</dbReference>
<dbReference type="NCBIfam" id="NF009114">
    <property type="entry name" value="PRK12464.1"/>
    <property type="match status" value="1"/>
</dbReference>
<feature type="binding site" evidence="9">
    <location>
        <position position="12"/>
    </location>
    <ligand>
        <name>NADPH</name>
        <dbReference type="ChEBI" id="CHEBI:57783"/>
    </ligand>
</feature>
<evidence type="ECO:0000313" key="13">
    <source>
        <dbReference type="EMBL" id="OGK03612.1"/>
    </source>
</evidence>
<feature type="binding site" evidence="9">
    <location>
        <position position="120"/>
    </location>
    <ligand>
        <name>NADPH</name>
        <dbReference type="ChEBI" id="CHEBI:57783"/>
    </ligand>
</feature>
<dbReference type="HAMAP" id="MF_00183">
    <property type="entry name" value="DXP_reductoisom"/>
    <property type="match status" value="1"/>
</dbReference>
<feature type="binding site" evidence="9">
    <location>
        <position position="13"/>
    </location>
    <ligand>
        <name>NADPH</name>
        <dbReference type="ChEBI" id="CHEBI:57783"/>
    </ligand>
</feature>
<comment type="function">
    <text evidence="9">Catalyzes the NADPH-dependent rearrangement and reduction of 1-deoxy-D-xylulose-5-phosphate (DXP) to 2-C-methyl-D-erythritol 4-phosphate (MEP).</text>
</comment>
<feature type="binding site" evidence="9">
    <location>
        <position position="195"/>
    </location>
    <ligand>
        <name>1-deoxy-D-xylulose 5-phosphate</name>
        <dbReference type="ChEBI" id="CHEBI:57792"/>
    </ligand>
</feature>
<reference evidence="13 14" key="1">
    <citation type="journal article" date="2016" name="Nat. Commun.">
        <title>Thousands of microbial genomes shed light on interconnected biogeochemical processes in an aquifer system.</title>
        <authorList>
            <person name="Anantharaman K."/>
            <person name="Brown C.T."/>
            <person name="Hug L.A."/>
            <person name="Sharon I."/>
            <person name="Castelle C.J."/>
            <person name="Probst A.J."/>
            <person name="Thomas B.C."/>
            <person name="Singh A."/>
            <person name="Wilkins M.J."/>
            <person name="Karaoz U."/>
            <person name="Brodie E.L."/>
            <person name="Williams K.H."/>
            <person name="Hubbard S.S."/>
            <person name="Banfield J.F."/>
        </authorList>
    </citation>
    <scope>NUCLEOTIDE SEQUENCE [LARGE SCALE GENOMIC DNA]</scope>
</reference>
<dbReference type="EC" id="1.1.1.267" evidence="9"/>
<dbReference type="GO" id="GO:0070402">
    <property type="term" value="F:NADPH binding"/>
    <property type="evidence" value="ECO:0007669"/>
    <property type="project" value="InterPro"/>
</dbReference>
<feature type="binding site" evidence="9">
    <location>
        <position position="148"/>
    </location>
    <ligand>
        <name>Mn(2+)</name>
        <dbReference type="ChEBI" id="CHEBI:29035"/>
    </ligand>
</feature>
<evidence type="ECO:0000256" key="6">
    <source>
        <dbReference type="ARBA" id="ARBA00023211"/>
    </source>
</evidence>
<dbReference type="GO" id="GO:0016853">
    <property type="term" value="F:isomerase activity"/>
    <property type="evidence" value="ECO:0007669"/>
    <property type="project" value="UniProtKB-KW"/>
</dbReference>
<keyword evidence="6 9" id="KW-0464">Manganese</keyword>
<dbReference type="InterPro" id="IPR013512">
    <property type="entry name" value="DXP_reductoisomerase_N"/>
</dbReference>
<keyword evidence="5 9" id="KW-0560">Oxidoreductase</keyword>
<evidence type="ECO:0000259" key="12">
    <source>
        <dbReference type="Pfam" id="PF13288"/>
    </source>
</evidence>
<protein>
    <recommendedName>
        <fullName evidence="9">1-deoxy-D-xylulose 5-phosphate reductoisomerase</fullName>
        <shortName evidence="9">DXP reductoisomerase</shortName>
        <ecNumber evidence="9">1.1.1.267</ecNumber>
    </recommendedName>
    <alternativeName>
        <fullName evidence="9">1-deoxyxylulose-5-phosphate reductoisomerase</fullName>
    </alternativeName>
    <alternativeName>
        <fullName evidence="9">2-C-methyl-D-erythritol 4-phosphate synthase</fullName>
    </alternativeName>
</protein>
<comment type="caution">
    <text evidence="13">The sequence shown here is derived from an EMBL/GenBank/DDBJ whole genome shotgun (WGS) entry which is preliminary data.</text>
</comment>
<dbReference type="GO" id="GO:0030604">
    <property type="term" value="F:1-deoxy-D-xylulose-5-phosphate reductoisomerase activity"/>
    <property type="evidence" value="ECO:0007669"/>
    <property type="project" value="UniProtKB-UniRule"/>
</dbReference>
<dbReference type="InterPro" id="IPR036169">
    <property type="entry name" value="DXPR_C_sf"/>
</dbReference>
<dbReference type="PANTHER" id="PTHR30525:SF0">
    <property type="entry name" value="1-DEOXY-D-XYLULOSE 5-PHOSPHATE REDUCTOISOMERASE, CHLOROPLASTIC"/>
    <property type="match status" value="1"/>
</dbReference>
<dbReference type="InterPro" id="IPR026877">
    <property type="entry name" value="DXPR_C"/>
</dbReference>
<dbReference type="UniPathway" id="UPA00056">
    <property type="reaction ID" value="UER00092"/>
</dbReference>
<feature type="binding site" evidence="9">
    <location>
        <position position="208"/>
    </location>
    <ligand>
        <name>1-deoxy-D-xylulose 5-phosphate</name>
        <dbReference type="ChEBI" id="CHEBI:57792"/>
    </ligand>
</feature>
<dbReference type="Gene3D" id="1.10.1740.10">
    <property type="match status" value="1"/>
</dbReference>
<evidence type="ECO:0000256" key="9">
    <source>
        <dbReference type="HAMAP-Rule" id="MF_00183"/>
    </source>
</evidence>
<feature type="binding site" evidence="9">
    <location>
        <position position="148"/>
    </location>
    <ligand>
        <name>1-deoxy-D-xylulose 5-phosphate</name>
        <dbReference type="ChEBI" id="CHEBI:57792"/>
    </ligand>
</feature>
<feature type="binding site" evidence="9">
    <location>
        <position position="214"/>
    </location>
    <ligand>
        <name>1-deoxy-D-xylulose 5-phosphate</name>
        <dbReference type="ChEBI" id="CHEBI:57792"/>
    </ligand>
</feature>
<keyword evidence="7 9" id="KW-0414">Isoprene biosynthesis</keyword>
<feature type="binding site" evidence="9">
    <location>
        <position position="217"/>
    </location>
    <ligand>
        <name>Mn(2+)</name>
        <dbReference type="ChEBI" id="CHEBI:29035"/>
    </ligand>
</feature>
<dbReference type="SUPFAM" id="SSF55347">
    <property type="entry name" value="Glyceraldehyde-3-phosphate dehydrogenase-like, C-terminal domain"/>
    <property type="match status" value="1"/>
</dbReference>
<feature type="binding site" evidence="9">
    <location>
        <position position="14"/>
    </location>
    <ligand>
        <name>NADPH</name>
        <dbReference type="ChEBI" id="CHEBI:57783"/>
    </ligand>
</feature>
<evidence type="ECO:0000256" key="1">
    <source>
        <dbReference type="ARBA" id="ARBA00005094"/>
    </source>
</evidence>
<sequence length="379" mass="41315">MAVKKIIVLGSTGSIGQNSLDVIRKNAQRFSVAGLSTKANLDLFNRQIAAFNPRAVTIADSDDPGAVCVRRSVPVYQGNGGLDRLVQTPAHVVINGLVGAVGIGPTYTAARLGRRIALANKESLVAAGRLIIDTAIKRGADIVPVDSEHSAIFQCLKAGKPREVEKLIITASGGPFRKTPAHRLRRITAKQALNHPTWRMGPKITVDSATLMNKGLEVIEAHFLFNVPYEKIDVVVHPQSIIHSMVQFVDGSVIAHLGVPDMRVPIQYALTYPDKTPLNIGRLDFPALGSLSFERPDYTRFPCLELAFAAGKTGGTLPCVMNAANEVAVDFFLKEKIGFTDIPRLIEKAMRRHVSRPRYSIDEILDLDCETRAKAVEWA</sequence>
<feature type="binding site" evidence="9">
    <location>
        <position position="40"/>
    </location>
    <ligand>
        <name>NADPH</name>
        <dbReference type="ChEBI" id="CHEBI:57783"/>
    </ligand>
</feature>
<evidence type="ECO:0000256" key="3">
    <source>
        <dbReference type="ARBA" id="ARBA00022723"/>
    </source>
</evidence>
<feature type="binding site" evidence="9">
    <location>
        <position position="122"/>
    </location>
    <ligand>
        <name>NADPH</name>
        <dbReference type="ChEBI" id="CHEBI:57783"/>
    </ligand>
</feature>
<evidence type="ECO:0000313" key="14">
    <source>
        <dbReference type="Proteomes" id="UP000179243"/>
    </source>
</evidence>
<feature type="binding site" evidence="9">
    <location>
        <position position="201"/>
    </location>
    <ligand>
        <name>NADPH</name>
        <dbReference type="ChEBI" id="CHEBI:57783"/>
    </ligand>
</feature>
<evidence type="ECO:0000256" key="5">
    <source>
        <dbReference type="ARBA" id="ARBA00023002"/>
    </source>
</evidence>
<dbReference type="InterPro" id="IPR036291">
    <property type="entry name" value="NAD(P)-bd_dom_sf"/>
</dbReference>
<dbReference type="NCBIfam" id="TIGR00243">
    <property type="entry name" value="Dxr"/>
    <property type="match status" value="1"/>
</dbReference>
<comment type="similarity">
    <text evidence="2 9">Belongs to the DXR family.</text>
</comment>
<feature type="domain" description="DXP reductoisomerase C-terminal" evidence="12">
    <location>
        <begin position="257"/>
        <end position="373"/>
    </location>
</feature>
<feature type="binding site" evidence="9">
    <location>
        <position position="213"/>
    </location>
    <ligand>
        <name>1-deoxy-D-xylulose 5-phosphate</name>
        <dbReference type="ChEBI" id="CHEBI:57792"/>
    </ligand>
</feature>
<dbReference type="Gene3D" id="3.40.50.720">
    <property type="entry name" value="NAD(P)-binding Rossmann-like Domain"/>
    <property type="match status" value="1"/>
</dbReference>
<evidence type="ECO:0000256" key="4">
    <source>
        <dbReference type="ARBA" id="ARBA00022857"/>
    </source>
</evidence>
<keyword evidence="3 9" id="KW-0479">Metal-binding</keyword>
<keyword evidence="4 9" id="KW-0521">NADP</keyword>
<dbReference type="PIRSF" id="PIRSF006205">
    <property type="entry name" value="Dxp_reductismrs"/>
    <property type="match status" value="1"/>
</dbReference>
<evidence type="ECO:0000256" key="8">
    <source>
        <dbReference type="ARBA" id="ARBA00048543"/>
    </source>
</evidence>
<feature type="binding site" evidence="9">
    <location>
        <position position="172"/>
    </location>
    <ligand>
        <name>1-deoxy-D-xylulose 5-phosphate</name>
        <dbReference type="ChEBI" id="CHEBI:57792"/>
    </ligand>
</feature>
<comment type="catalytic activity">
    <reaction evidence="8">
        <text>2-C-methyl-D-erythritol 4-phosphate + NADP(+) = 1-deoxy-D-xylulose 5-phosphate + NADPH + H(+)</text>
        <dbReference type="Rhea" id="RHEA:13717"/>
        <dbReference type="ChEBI" id="CHEBI:15378"/>
        <dbReference type="ChEBI" id="CHEBI:57783"/>
        <dbReference type="ChEBI" id="CHEBI:57792"/>
        <dbReference type="ChEBI" id="CHEBI:58262"/>
        <dbReference type="ChEBI" id="CHEBI:58349"/>
        <dbReference type="EC" id="1.1.1.267"/>
    </reaction>
    <physiologicalReaction direction="right-to-left" evidence="8">
        <dbReference type="Rhea" id="RHEA:13719"/>
    </physiologicalReaction>
</comment>
<evidence type="ECO:0000259" key="10">
    <source>
        <dbReference type="Pfam" id="PF02670"/>
    </source>
</evidence>
<dbReference type="FunFam" id="3.40.50.720:FF:000045">
    <property type="entry name" value="1-deoxy-D-xylulose 5-phosphate reductoisomerase"/>
    <property type="match status" value="1"/>
</dbReference>
<accession>A0A1F7FAR6</accession>
<feature type="binding site" evidence="9">
    <location>
        <position position="147"/>
    </location>
    <ligand>
        <name>1-deoxy-D-xylulose 5-phosphate</name>
        <dbReference type="ChEBI" id="CHEBI:57792"/>
    </ligand>
</feature>
<feature type="binding site" evidence="9">
    <location>
        <position position="15"/>
    </location>
    <ligand>
        <name>NADPH</name>
        <dbReference type="ChEBI" id="CHEBI:57783"/>
    </ligand>
</feature>
<feature type="binding site" evidence="9">
    <location>
        <position position="121"/>
    </location>
    <ligand>
        <name>1-deoxy-D-xylulose 5-phosphate</name>
        <dbReference type="ChEBI" id="CHEBI:57792"/>
    </ligand>
</feature>
<dbReference type="Pfam" id="PF02670">
    <property type="entry name" value="DXP_reductoisom"/>
    <property type="match status" value="1"/>
</dbReference>
<evidence type="ECO:0000256" key="2">
    <source>
        <dbReference type="ARBA" id="ARBA00006825"/>
    </source>
</evidence>
<dbReference type="InterPro" id="IPR003821">
    <property type="entry name" value="DXP_reductoisomerase"/>
</dbReference>
<proteinExistence type="inferred from homology"/>
<dbReference type="SUPFAM" id="SSF69055">
    <property type="entry name" value="1-deoxy-D-xylulose-5-phosphate reductoisomerase, C-terminal domain"/>
    <property type="match status" value="1"/>
</dbReference>
<dbReference type="Pfam" id="PF13288">
    <property type="entry name" value="DXPR_C"/>
    <property type="match status" value="1"/>
</dbReference>
<dbReference type="GO" id="GO:0030145">
    <property type="term" value="F:manganese ion binding"/>
    <property type="evidence" value="ECO:0007669"/>
    <property type="project" value="TreeGrafter"/>
</dbReference>
<dbReference type="EMBL" id="MFYX01000084">
    <property type="protein sequence ID" value="OGK03612.1"/>
    <property type="molecule type" value="Genomic_DNA"/>
</dbReference>
<dbReference type="AlphaFoldDB" id="A0A1F7FAR6"/>
<comment type="cofactor">
    <cofactor evidence="9">
        <name>Mg(2+)</name>
        <dbReference type="ChEBI" id="CHEBI:18420"/>
    </cofactor>
    <cofactor evidence="9">
        <name>Mn(2+)</name>
        <dbReference type="ChEBI" id="CHEBI:29035"/>
    </cofactor>
</comment>
<feature type="binding site" evidence="9">
    <location>
        <position position="146"/>
    </location>
    <ligand>
        <name>Mn(2+)</name>
        <dbReference type="ChEBI" id="CHEBI:29035"/>
    </ligand>
</feature>
<feature type="domain" description="1-deoxy-D-xylulose 5-phosphate reductoisomerase N-terminal" evidence="10">
    <location>
        <begin position="6"/>
        <end position="128"/>
    </location>
</feature>
<comment type="caution">
    <text evidence="9">Lacks conserved residue(s) required for the propagation of feature annotation.</text>
</comment>
<organism evidence="13 14">
    <name type="scientific">Candidatus Raymondbacteria bacterium RIFOXYD12_FULL_49_13</name>
    <dbReference type="NCBI Taxonomy" id="1817890"/>
    <lineage>
        <taxon>Bacteria</taxon>
        <taxon>Raymondiibacteriota</taxon>
    </lineage>
</organism>
<evidence type="ECO:0000256" key="7">
    <source>
        <dbReference type="ARBA" id="ARBA00023229"/>
    </source>
</evidence>
<dbReference type="Pfam" id="PF08436">
    <property type="entry name" value="DXP_redisom_C"/>
    <property type="match status" value="1"/>
</dbReference>
<feature type="domain" description="1-deoxy-D-xylulose 5-phosphate reductoisomerase C-terminal" evidence="11">
    <location>
        <begin position="142"/>
        <end position="225"/>
    </location>
</feature>
<feature type="binding site" evidence="9">
    <location>
        <position position="217"/>
    </location>
    <ligand>
        <name>1-deoxy-D-xylulose 5-phosphate</name>
        <dbReference type="ChEBI" id="CHEBI:57792"/>
    </ligand>
</feature>
<keyword evidence="13" id="KW-0413">Isomerase</keyword>
<dbReference type="Proteomes" id="UP000179243">
    <property type="component" value="Unassembled WGS sequence"/>
</dbReference>